<keyword evidence="17" id="KW-1185">Reference proteome</keyword>
<evidence type="ECO:0000256" key="3">
    <source>
        <dbReference type="ARBA" id="ARBA00022490"/>
    </source>
</evidence>
<sequence length="4072" mass="466510">GYHGISISQPNDFEAQHRPGFISHLPPLSAREPAFSEKPKILERGSWTLAAPIKEKKHFRHVSDSIGNNYSPAARNLTSSYIYEVTKFNYTAEENFYLTPRFSQPTSPDPQPASYNPIRRKSYHGLINLETGQFFQPGEEIVFSQLKNGVPHSHNGYQNGAVNNNGYTNGSTNGTVLPPIQSTTSGIQSDADYSSLLNGSQSFADSSLQHSNYTKGGNESLFSVDGSYDSGRPPSAIQPDVLSTLEEDGDEEATTKGNDDVEYELHDSYTKSILRVEFPPFYFSTHGLSRPSTPTEEDKPRYYQLIENAIEPNMVSTVETETVQGIFNFVPKELRMAVPAAKRKFLREMEEDRKLAIKKAILDYVLLEEAEQERLGVPIPEKPSHPAGRYGFPWHQMVNETRVFMKTDLYITHPIMYKMLYHFESKYGKFRLIDIPGLLSIMPVSMENFYKHVKNSSKIGAETLRHDWLAECCQLVDTLRDEVEKWMPQDDSALRMVKMDHYFASVASLMSNLLRSCVTNSIYDLVRLVEEYWEGNKYEGLYDIFKGLALPQKIHLVHFFMKEDTENVNVSFSPSFPDICDFFCLIIDTMVVSVQDLPCIENLLFHTVDELQVKVIKTVLVEEELVETAKDRIRTVIMANSHGPTSYKSVYAPYKYLMSADTENKFRKFVSKGHTLREYRHEIEKLKKVISEVASLPVWIPMHLFKLDCNHVNEWLIRRSRFLIDIMVTNICNTSRVFNQGICQQYKNIVKKLAEQAENTETLVNLQNYVEDIKVGELLQLKDKQEVAAGNVMFLLDYTYLETKLNKEHEIYCKQLRDKKKKFQEELDAVEKSVKMFQNKSNMNEAERYVHGATGSREKDRGVYGGEEQLLGFETITAYEKIQMIATNREPYENCGTQAVKFHKQHDKWMNGPLLDVNAEVVEEEVQGLWRTAYKLTKQFNHPDYRGPKTAATKIKTRLDTFRIHLPLINALCNPGIKQRHWDLMDKKALQKMKDDWANMHFAFVPYKDTGINILSAPEDIQVLLDDHIVKTTTMKGSPFIGPFEKEINEWDNLLHRMKSILDSWLNVQAAWLYLEPIFGSQDIRNQIPVEGKMFEEVDENWKTIMKNAILNTSALVVVSQDQMLEKLQHSESMLEDIQKGLNDYLEKKRLFFPRFFFLSNDELLEILSETKDPLRVQPHLKKCFEGIAQLSFTPERIITAMESAEKEIVEFSRTIDPSLARGLVEKWLQQVEEVMTDSLRQVMIKAVKEYPNVPRKEWVLQWPGQVVLAASQIHWTTEVTQSITSGFMGPYLAKSNRQIDEVVALVRGSLSKMSRITLGALIVIDVHARDVVSQLNDINTRSAHDFSWISQLRYYFENDAVLVKMITTSVAYAYEYLGNTGRLVITPLTDRCYRTLMGALLLNLGGAPEGPAGTGKTETSKDLAKAVAKQCVVFNCSDGLDYKAMGKFFKGLAQSGAWACFDEFNRIELEVLSVIAQQVQTIQRAIAEQVKRFQFEGTEIALDPTCTIFITMNPGYAGRAELPDNLKVLFRTVAMMVPDYAMIAEISLYSMGFVDARSMSTKIVATYRLCSEQLSSQHHYDYGMRAVKSVLTAAGNLKLKYPDHREDVLVLKSINDVNLPKFLSHDIPLFEGIISDLFPGIDLPEPDYGHLEEALKENLGKMKLQAVPWFIEKIIQIYDMILVRHGLMIVGDPLGGKTSAFKCLADSLRDMHNKGLMEENKVLHRIINPKAITMGQLYGRFDPVSHEWFDGVLANTFRDHASNMSSDRKWIIFDGPVDAVWIENMNTVLDDNKKLCLMSGEIIQMNNKQNMIFEAQDLEQASPATVSRCGMIYLDPMNLGCSPLIQSWMENELPQNLTQEQREMIKMLFDWMLEPCLSFVSKYCKSLLTCHPLHLTMSMLKLYGCLMEDVRRLGMDDDDEEEEAFVEEEEEDDEEGEGKEQKELSLSDQKIIEERSSMLVSYFFFSIVWSIGAALDTNSRAKFDEFFRGLCDMDGSTAKYPKPKELKFANNLKIPKNGTVYDFVYIRKQYGSWNKWSSLIESFSIDEKAKINQLIINTVETERQRYFLERFLMQDKPLLFVGPTGTGKSAISNNYLIQLPKDKYVINNINFSAQTSANQTQDIIFSKLDRRKKGIFGPTPGKKLIVFVDDLNMPAKERYGAQPPIEILRQWIDQGYWFDRKDTTILELKDIIMLSAMGPPGGGRNNVTARFLRHFNVIGIESFDEETMKNIFSPILEWHFKFFENSLRRYSRGVLLLKPGVVPEGSTENGHKIIRLWVHEVYRVFYDRLINDEDREAFFKLVKTSVESQFKEKMNNLFGHLLPEPGKPVTDDNIRSLLFGDYLSKGKEEKFYDEITNLDELRETIEHYLEDYNMMSKAPMDLVMFRFAIEHISRISRVLKQPNGHCLLVGIGGSGRQSASKLAAFMSDFELFQIEITKNYTTSEWRDDLRKMMRRAGDEGISTVFLFGDHQIKDESFLEDVNMILNTGDIPNLYDNEERLEIIERMQNLAQQHNIQIEMTPLNMYNMFIERIRRNLHVVLAFSPIGDNFRNRIRMFPSLINCCTIDWFKAWPADALELVANKFLEDVEMADEVRTQTIVMCKHFHESVISLSEKYFDTLRRRNYVTPTSYLELIKTFKNLLDKKRLEILTLKNRYIVGLEKLEFSESQVNVMQQELVELKPQLIKTSKETEELIAFISKESIEVEAVKKNVEADEAVATEAASAARAIKDECEEQLNLALPALNAALSALDTLKQNDITIVKSMKNPPSGVKLVMESVCIMKGIKPERKVDGTGKPFDDYWPAAQKMLGDLKFLDSLREYDKDNIPTSIMQKIRSKYLDNPEFNPAIVRNVSSACEGLCKWVKALSVYDKVIKVVSPKRKSLEEAESVLATQMAQLHQKQAELKAITDKLNGLKDDLANKQEEKKNLEDNIELTKIKIERAEKLISGLGGEKERWTQNVDELAETYDNIVGDVLLSASVVAYLGPFILDYRQEKLKEWYTMCKQRDIPLSENFSLNQTLGDPVRIRDWQIAGLPVDNYSLENAIIVTSANRWPLMIDPQGQANKWIKNMEKSNKLEVVKMSDPNFSRNLENCVQFGNPCLIENVGEELDPILDTILLKQTFKQHNMEYIRVGDHIIQYSRDFKLYITTRLRNPHYLPEVSVKVTLLNFMITLLGLEDQLLGIVAAKEKPELEDTKNKLIVESAKNRRQLKEIEDKILEVLSSSQGNILEDETAIEILSSSKVLSEEITEKQKIATKTEEEIDNVRDGYKPVAKHGSILFFVISDLANIDPMYQYSLAWFINLYLQSIINSEPSPDLDVRIENLNEHFTYSIYKNVCRSLFEKDKLLFSFLLCIGIAKQNKNRQNSPFDPPAKGALDPPLDIVLHRAPWQPRSNRLMAWKKLYDSPTPESETLIAPWNECLSRLEELIVLRCLRPDKMVPAVQTFIVERMGQRYIEPPTFDLSLSYQDSQYFTPLIFVLSPGADPMAGLYRFAEEKGSGNKALQTISLGQGQGPIAEKMIADAVEGGTWVVLQNCHLAASWLGELERICETVITDATKTKPTFRLWLTSYPSPVFPVSVLQNGVKMTNEPPKGLRANLLRSYLNDPISDPAFFNSCNKPATFEKLLFGLCFFHALVQERRKFGPLGWNIPYEFNESDLRISVRQLEMFINDYDDPPLEALSYLTGQCNYGGRVTDDLDRRLISSLLDIFYCEPTIYDNNYKFSSSGTYYAPKKGTYEDYVEYIRSLPLIPHPEVFGLHENADISKDQQETQQLFDGILLTLPRQTSGGGKSSQDIIQELASDILTKIPPDFNLEEAQTKYPVRYEESMNTVLVQELIRFNRLTQVVRTSLQDIKKAIKGLVVMSTELEDVFDSMMVGKVPAMWAAKSYPSLKPLGSYITDLLARLQFFKDWLFGGAPTVFWISGFYFTQSFLTGVLQNYARKYKIPIDYLGFEFEVTGHEQNMSSRPSNGAYVKGLFMEGARWCRREKKMAESHPKQLYDLLPIILLKPGEKSKFQESKTYSCPVYKTSARRGTLSTTGHSTNYVLSILLPTDKPENHWINRGVALLCQLDN</sequence>
<dbReference type="Gene3D" id="1.20.920.30">
    <property type="match status" value="1"/>
</dbReference>
<dbReference type="InterPro" id="IPR041658">
    <property type="entry name" value="AAA_lid_11"/>
</dbReference>
<evidence type="ECO:0000256" key="10">
    <source>
        <dbReference type="ARBA" id="ARBA00023175"/>
    </source>
</evidence>
<evidence type="ECO:0000256" key="8">
    <source>
        <dbReference type="ARBA" id="ARBA00023054"/>
    </source>
</evidence>
<proteinExistence type="inferred from homology"/>
<keyword evidence="10" id="KW-0505">Motor protein</keyword>
<dbReference type="FunFam" id="3.40.50.300:FF:000223">
    <property type="entry name" value="Dynein heavy chain 3, axonemal"/>
    <property type="match status" value="1"/>
</dbReference>
<dbReference type="Gene3D" id="3.40.50.300">
    <property type="entry name" value="P-loop containing nucleotide triphosphate hydrolases"/>
    <property type="match status" value="6"/>
</dbReference>
<dbReference type="Pfam" id="PF18198">
    <property type="entry name" value="AAA_lid_11"/>
    <property type="match status" value="1"/>
</dbReference>
<dbReference type="FunFam" id="1.20.58.1120:FF:000005">
    <property type="entry name" value="Dynein, axonemal, heavy chain 12"/>
    <property type="match status" value="1"/>
</dbReference>
<gene>
    <name evidence="16" type="ORF">FSP39_001419</name>
</gene>
<dbReference type="GO" id="GO:0008569">
    <property type="term" value="F:minus-end-directed microtubule motor activity"/>
    <property type="evidence" value="ECO:0007669"/>
    <property type="project" value="InterPro"/>
</dbReference>
<evidence type="ECO:0000313" key="16">
    <source>
        <dbReference type="EMBL" id="KAK3101161.1"/>
    </source>
</evidence>
<dbReference type="InterPro" id="IPR042228">
    <property type="entry name" value="Dynein_linker_3"/>
</dbReference>
<feature type="coiled-coil region" evidence="13">
    <location>
        <begin position="2883"/>
        <end position="2945"/>
    </location>
</feature>
<dbReference type="Gene3D" id="1.20.140.100">
    <property type="entry name" value="Dynein heavy chain, N-terminal domain 2"/>
    <property type="match status" value="1"/>
</dbReference>
<evidence type="ECO:0000256" key="5">
    <source>
        <dbReference type="ARBA" id="ARBA00022741"/>
    </source>
</evidence>
<reference evidence="16" key="1">
    <citation type="submission" date="2019-08" db="EMBL/GenBank/DDBJ databases">
        <title>The improved chromosome-level genome for the pearl oyster Pinctada fucata martensii using PacBio sequencing and Hi-C.</title>
        <authorList>
            <person name="Zheng Z."/>
        </authorList>
    </citation>
    <scope>NUCLEOTIDE SEQUENCE</scope>
    <source>
        <strain evidence="16">ZZ-2019</strain>
        <tissue evidence="16">Adductor muscle</tissue>
    </source>
</reference>
<feature type="domain" description="AAA+ ATPase" evidence="15">
    <location>
        <begin position="2075"/>
        <end position="2222"/>
    </location>
</feature>
<evidence type="ECO:0000256" key="12">
    <source>
        <dbReference type="ARBA" id="ARBA00023273"/>
    </source>
</evidence>
<dbReference type="FunFam" id="1.20.140.100:FF:000004">
    <property type="entry name" value="Dynein axonemal heavy chain 6"/>
    <property type="match status" value="1"/>
</dbReference>
<dbReference type="Pfam" id="PF12780">
    <property type="entry name" value="AAA_8"/>
    <property type="match status" value="1"/>
</dbReference>
<feature type="region of interest" description="Disordered" evidence="14">
    <location>
        <begin position="1918"/>
        <end position="1946"/>
    </location>
</feature>
<feature type="region of interest" description="Disordered" evidence="14">
    <location>
        <begin position="154"/>
        <end position="186"/>
    </location>
</feature>
<keyword evidence="9" id="KW-0969">Cilium</keyword>
<dbReference type="FunFam" id="1.10.8.720:FF:000001">
    <property type="entry name" value="dynein heavy chain 7, axonemal"/>
    <property type="match status" value="1"/>
</dbReference>
<dbReference type="Proteomes" id="UP001186944">
    <property type="component" value="Unassembled WGS sequence"/>
</dbReference>
<dbReference type="InterPro" id="IPR041228">
    <property type="entry name" value="Dynein_C"/>
</dbReference>
<keyword evidence="5" id="KW-0547">Nucleotide-binding</keyword>
<dbReference type="InterPro" id="IPR035699">
    <property type="entry name" value="AAA_6"/>
</dbReference>
<dbReference type="FunFam" id="1.20.1270.280:FF:000001">
    <property type="entry name" value="dynein heavy chain 7, axonemal"/>
    <property type="match status" value="1"/>
</dbReference>
<dbReference type="GO" id="GO:0051959">
    <property type="term" value="F:dynein light intermediate chain binding"/>
    <property type="evidence" value="ECO:0007669"/>
    <property type="project" value="InterPro"/>
</dbReference>
<dbReference type="FunFam" id="3.40.50.300:FF:000044">
    <property type="entry name" value="Dynein heavy chain 5, axonemal"/>
    <property type="match status" value="1"/>
</dbReference>
<feature type="domain" description="AAA+ ATPase" evidence="15">
    <location>
        <begin position="1403"/>
        <end position="1542"/>
    </location>
</feature>
<dbReference type="Gene3D" id="1.20.1270.280">
    <property type="match status" value="1"/>
</dbReference>
<organism evidence="16 17">
    <name type="scientific">Pinctada imbricata</name>
    <name type="common">Atlantic pearl-oyster</name>
    <name type="synonym">Pinctada martensii</name>
    <dbReference type="NCBI Taxonomy" id="66713"/>
    <lineage>
        <taxon>Eukaryota</taxon>
        <taxon>Metazoa</taxon>
        <taxon>Spiralia</taxon>
        <taxon>Lophotrochozoa</taxon>
        <taxon>Mollusca</taxon>
        <taxon>Bivalvia</taxon>
        <taxon>Autobranchia</taxon>
        <taxon>Pteriomorphia</taxon>
        <taxon>Pterioida</taxon>
        <taxon>Pterioidea</taxon>
        <taxon>Pteriidae</taxon>
        <taxon>Pinctada</taxon>
    </lineage>
</organism>
<dbReference type="FunFam" id="1.10.8.710:FF:000004">
    <property type="entry name" value="Dynein axonemal heavy chain 6"/>
    <property type="match status" value="1"/>
</dbReference>
<dbReference type="Pfam" id="PF18199">
    <property type="entry name" value="Dynein_C"/>
    <property type="match status" value="1"/>
</dbReference>
<dbReference type="Gene3D" id="1.10.8.720">
    <property type="entry name" value="Region D6 of dynein motor"/>
    <property type="match status" value="1"/>
</dbReference>
<dbReference type="Gene3D" id="6.10.140.1060">
    <property type="match status" value="1"/>
</dbReference>
<dbReference type="InterPro" id="IPR013602">
    <property type="entry name" value="Dynein_heavy_linker"/>
</dbReference>
<dbReference type="GO" id="GO:0005524">
    <property type="term" value="F:ATP binding"/>
    <property type="evidence" value="ECO:0007669"/>
    <property type="project" value="UniProtKB-KW"/>
</dbReference>
<evidence type="ECO:0000313" key="17">
    <source>
        <dbReference type="Proteomes" id="UP001186944"/>
    </source>
</evidence>
<evidence type="ECO:0000256" key="14">
    <source>
        <dbReference type="SAM" id="MobiDB-lite"/>
    </source>
</evidence>
<dbReference type="InterPro" id="IPR003593">
    <property type="entry name" value="AAA+_ATPase"/>
</dbReference>
<dbReference type="InterPro" id="IPR035706">
    <property type="entry name" value="AAA_9"/>
</dbReference>
<dbReference type="SUPFAM" id="SSF52540">
    <property type="entry name" value="P-loop containing nucleoside triphosphate hydrolases"/>
    <property type="match status" value="4"/>
</dbReference>
<dbReference type="InterPro" id="IPR024317">
    <property type="entry name" value="Dynein_heavy_chain_D4_dom"/>
</dbReference>
<dbReference type="GO" id="GO:0005930">
    <property type="term" value="C:axoneme"/>
    <property type="evidence" value="ECO:0007669"/>
    <property type="project" value="UniProtKB-SubCell"/>
</dbReference>
<dbReference type="PANTHER" id="PTHR22878:SF72">
    <property type="entry name" value="DYNEIN HEAVY CHAIN 3, AXONEMAL"/>
    <property type="match status" value="1"/>
</dbReference>
<dbReference type="Pfam" id="PF12774">
    <property type="entry name" value="AAA_6"/>
    <property type="match status" value="1"/>
</dbReference>
<dbReference type="EMBL" id="VSWD01000005">
    <property type="protein sequence ID" value="KAK3101161.1"/>
    <property type="molecule type" value="Genomic_DNA"/>
</dbReference>
<dbReference type="InterPro" id="IPR027417">
    <property type="entry name" value="P-loop_NTPase"/>
</dbReference>
<comment type="subcellular location">
    <subcellularLocation>
        <location evidence="1">Cytoplasm</location>
        <location evidence="1">Cytoskeleton</location>
        <location evidence="1">Cilium axoneme</location>
    </subcellularLocation>
</comment>
<dbReference type="Pfam" id="PF17852">
    <property type="entry name" value="Dynein_AAA_lid"/>
    <property type="match status" value="1"/>
</dbReference>
<name>A0AA89C0D8_PINIB</name>
<feature type="compositionally biased region" description="Low complexity" evidence="14">
    <location>
        <begin position="163"/>
        <end position="175"/>
    </location>
</feature>
<dbReference type="Gene3D" id="1.20.920.20">
    <property type="match status" value="1"/>
</dbReference>
<dbReference type="Gene3D" id="1.20.58.1120">
    <property type="match status" value="1"/>
</dbReference>
<keyword evidence="3" id="KW-0963">Cytoplasm</keyword>
<evidence type="ECO:0000256" key="1">
    <source>
        <dbReference type="ARBA" id="ARBA00004430"/>
    </source>
</evidence>
<keyword evidence="7" id="KW-0243">Dynein</keyword>
<dbReference type="Gene3D" id="1.10.8.1220">
    <property type="match status" value="1"/>
</dbReference>
<dbReference type="Pfam" id="PF12781">
    <property type="entry name" value="AAA_9"/>
    <property type="match status" value="1"/>
</dbReference>
<feature type="coiled-coil region" evidence="13">
    <location>
        <begin position="806"/>
        <end position="840"/>
    </location>
</feature>
<feature type="compositionally biased region" description="Acidic residues" evidence="14">
    <location>
        <begin position="1918"/>
        <end position="1938"/>
    </location>
</feature>
<evidence type="ECO:0000256" key="2">
    <source>
        <dbReference type="ARBA" id="ARBA00008887"/>
    </source>
</evidence>
<dbReference type="InterPro" id="IPR026983">
    <property type="entry name" value="DHC"/>
</dbReference>
<dbReference type="Pfam" id="PF08393">
    <property type="entry name" value="DHC_N2"/>
    <property type="match status" value="2"/>
</dbReference>
<comment type="similarity">
    <text evidence="2">Belongs to the dynein heavy chain family.</text>
</comment>
<dbReference type="InterPro" id="IPR042219">
    <property type="entry name" value="AAA_lid_11_sf"/>
</dbReference>
<dbReference type="FunFam" id="3.40.50.300:FF:002141">
    <property type="entry name" value="Dynein heavy chain"/>
    <property type="match status" value="1"/>
</dbReference>
<dbReference type="InterPro" id="IPR043157">
    <property type="entry name" value="Dynein_AAA1S"/>
</dbReference>
<dbReference type="FunFam" id="1.20.920.30:FF:000002">
    <property type="entry name" value="Dynein axonemal heavy chain 3"/>
    <property type="match status" value="1"/>
</dbReference>
<dbReference type="PANTHER" id="PTHR22878">
    <property type="entry name" value="DYNEIN HEAVY CHAIN 6, AXONEMAL-LIKE-RELATED"/>
    <property type="match status" value="1"/>
</dbReference>
<dbReference type="SMART" id="SM00382">
    <property type="entry name" value="AAA"/>
    <property type="match status" value="2"/>
</dbReference>
<evidence type="ECO:0000256" key="7">
    <source>
        <dbReference type="ARBA" id="ARBA00023017"/>
    </source>
</evidence>
<accession>A0AA89C0D8</accession>
<dbReference type="InterPro" id="IPR043160">
    <property type="entry name" value="Dynein_C_barrel"/>
</dbReference>
<evidence type="ECO:0000256" key="11">
    <source>
        <dbReference type="ARBA" id="ARBA00023212"/>
    </source>
</evidence>
<dbReference type="InterPro" id="IPR024743">
    <property type="entry name" value="Dynein_HC_stalk"/>
</dbReference>
<feature type="non-terminal residue" evidence="16">
    <location>
        <position position="1"/>
    </location>
</feature>
<keyword evidence="11" id="KW-0206">Cytoskeleton</keyword>
<dbReference type="FunFam" id="3.10.490.20:FF:000001">
    <property type="entry name" value="dynein heavy chain 7, axonemal"/>
    <property type="match status" value="1"/>
</dbReference>
<dbReference type="InterPro" id="IPR041466">
    <property type="entry name" value="Dynein_AAA5_ext"/>
</dbReference>
<evidence type="ECO:0000256" key="13">
    <source>
        <dbReference type="SAM" id="Coils"/>
    </source>
</evidence>
<dbReference type="FunFam" id="1.20.920.20:FF:000006">
    <property type="entry name" value="Dynein, axonemal, heavy chain 6"/>
    <property type="match status" value="1"/>
</dbReference>
<dbReference type="Pfam" id="PF03028">
    <property type="entry name" value="Dynein_heavy"/>
    <property type="match status" value="1"/>
</dbReference>
<dbReference type="Gene3D" id="3.10.490.20">
    <property type="match status" value="1"/>
</dbReference>
<dbReference type="Gene3D" id="1.10.8.710">
    <property type="match status" value="1"/>
</dbReference>
<evidence type="ECO:0000259" key="15">
    <source>
        <dbReference type="SMART" id="SM00382"/>
    </source>
</evidence>
<dbReference type="GO" id="GO:0005874">
    <property type="term" value="C:microtubule"/>
    <property type="evidence" value="ECO:0007669"/>
    <property type="project" value="UniProtKB-KW"/>
</dbReference>
<dbReference type="GO" id="GO:0030286">
    <property type="term" value="C:dynein complex"/>
    <property type="evidence" value="ECO:0007669"/>
    <property type="project" value="UniProtKB-KW"/>
</dbReference>
<dbReference type="FunFam" id="1.10.8.1220:FF:000001">
    <property type="entry name" value="Dynein axonemal heavy chain 5"/>
    <property type="match status" value="1"/>
</dbReference>
<keyword evidence="4" id="KW-0493">Microtubule</keyword>
<protein>
    <recommendedName>
        <fullName evidence="15">AAA+ ATPase domain-containing protein</fullName>
    </recommendedName>
</protein>
<dbReference type="FunFam" id="3.40.50.300:FF:001328">
    <property type="entry name" value="Dynein heavy chain 6, axonemal"/>
    <property type="match status" value="1"/>
</dbReference>
<dbReference type="Gene3D" id="3.20.180.20">
    <property type="entry name" value="Dynein heavy chain, N-terminal domain 2"/>
    <property type="match status" value="1"/>
</dbReference>
<dbReference type="FunFam" id="3.20.180.20:FF:000003">
    <property type="entry name" value="Dynein heavy chain 12, axonemal"/>
    <property type="match status" value="1"/>
</dbReference>
<evidence type="ECO:0000256" key="9">
    <source>
        <dbReference type="ARBA" id="ARBA00023069"/>
    </source>
</evidence>
<dbReference type="Pfam" id="PF12775">
    <property type="entry name" value="AAA_7"/>
    <property type="match status" value="1"/>
</dbReference>
<dbReference type="InterPro" id="IPR004273">
    <property type="entry name" value="Dynein_heavy_D6_P-loop"/>
</dbReference>
<dbReference type="GO" id="GO:0045505">
    <property type="term" value="F:dynein intermediate chain binding"/>
    <property type="evidence" value="ECO:0007669"/>
    <property type="project" value="InterPro"/>
</dbReference>
<dbReference type="FunFam" id="3.40.50.300:FF:000362">
    <property type="entry name" value="Dynein, axonemal, heavy chain 6"/>
    <property type="match status" value="1"/>
</dbReference>
<evidence type="ECO:0000256" key="4">
    <source>
        <dbReference type="ARBA" id="ARBA00022701"/>
    </source>
</evidence>
<dbReference type="InterPro" id="IPR042222">
    <property type="entry name" value="Dynein_2_N"/>
</dbReference>
<dbReference type="Pfam" id="PF12777">
    <property type="entry name" value="MT"/>
    <property type="match status" value="1"/>
</dbReference>
<keyword evidence="12" id="KW-0966">Cell projection</keyword>
<keyword evidence="8 13" id="KW-0175">Coiled coil</keyword>
<dbReference type="GO" id="GO:0003341">
    <property type="term" value="P:cilium movement"/>
    <property type="evidence" value="ECO:0007669"/>
    <property type="project" value="UniProtKB-ARBA"/>
</dbReference>
<comment type="caution">
    <text evidence="16">The sequence shown here is derived from an EMBL/GenBank/DDBJ whole genome shotgun (WGS) entry which is preliminary data.</text>
</comment>
<keyword evidence="6" id="KW-0067">ATP-binding</keyword>
<evidence type="ECO:0000256" key="6">
    <source>
        <dbReference type="ARBA" id="ARBA00022840"/>
    </source>
</evidence>